<accession>A0A6M0CQ03</accession>
<dbReference type="GO" id="GO:0020037">
    <property type="term" value="F:heme binding"/>
    <property type="evidence" value="ECO:0007669"/>
    <property type="project" value="InterPro"/>
</dbReference>
<dbReference type="InterPro" id="IPR050196">
    <property type="entry name" value="Cytochrome_P450_Monoox"/>
</dbReference>
<sequence>MDNKKLPKVPFYKVVLKTNQILSNPLPFHRENFAKFGDSFMVDLPRKGDVIFTRDAAFVQYMLQKNHRNYGKSRLQTEELAKYLGKGLLTINKEHWLRQRRLIQPAFHKKKIEGLLDIINKTIEEQLTNIAVEQEIEAWPLMGDLAFNVVARSLFSYYDKDGKIASIKRITDSNQEMLVKELRQPFKKWWFHLKGDFKRANKNTNEVRSILEQMIETRRASETEYDDLLDMLIKAEYEDGGHMSNDQLTDEILVLFTAGHETTANALSFALLLLAKHPDIQERVLAEINALESGLDHMEKIKQLPFIKQCLEETMRLYPPAYFTDRINFEADEFNDLKIRKESEILISFYEIHRAPEFWDEPEEFNPDRFHPENKKNNSGHYFPFGAGPRLCIGNGFAIYEMVLVLKAIIEKYEISTSLQSIEIKPMITLKPEQSTLLFKKRD</sequence>
<evidence type="ECO:0000256" key="5">
    <source>
        <dbReference type="ARBA" id="ARBA00023004"/>
    </source>
</evidence>
<dbReference type="GO" id="GO:0004497">
    <property type="term" value="F:monooxygenase activity"/>
    <property type="evidence" value="ECO:0007669"/>
    <property type="project" value="UniProtKB-KW"/>
</dbReference>
<dbReference type="GO" id="GO:0005506">
    <property type="term" value="F:iron ion binding"/>
    <property type="evidence" value="ECO:0007669"/>
    <property type="project" value="InterPro"/>
</dbReference>
<dbReference type="PRINTS" id="PR00385">
    <property type="entry name" value="P450"/>
</dbReference>
<dbReference type="InterPro" id="IPR036396">
    <property type="entry name" value="Cyt_P450_sf"/>
</dbReference>
<dbReference type="AlphaFoldDB" id="A0A6M0CQ03"/>
<keyword evidence="3 7" id="KW-0479">Metal-binding</keyword>
<gene>
    <name evidence="9" type="ORF">GWK10_12890</name>
</gene>
<comment type="caution">
    <text evidence="9">The sequence shown here is derived from an EMBL/GenBank/DDBJ whole genome shotgun (WGS) entry which is preliminary data.</text>
</comment>
<reference evidence="9 10" key="1">
    <citation type="submission" date="2020-01" db="EMBL/GenBank/DDBJ databases">
        <title>Spongiivirga citrea KCTC 32990T.</title>
        <authorList>
            <person name="Wang G."/>
        </authorList>
    </citation>
    <scope>NUCLEOTIDE SEQUENCE [LARGE SCALE GENOMIC DNA]</scope>
    <source>
        <strain evidence="9 10">KCTC 32990</strain>
    </source>
</reference>
<evidence type="ECO:0000256" key="1">
    <source>
        <dbReference type="ARBA" id="ARBA00010617"/>
    </source>
</evidence>
<dbReference type="PANTHER" id="PTHR24291">
    <property type="entry name" value="CYTOCHROME P450 FAMILY 4"/>
    <property type="match status" value="1"/>
</dbReference>
<name>A0A6M0CQ03_9FLAO</name>
<dbReference type="RefSeq" id="WP_164032794.1">
    <property type="nucleotide sequence ID" value="NZ_JAABOQ010000005.1"/>
</dbReference>
<comment type="similarity">
    <text evidence="1 8">Belongs to the cytochrome P450 family.</text>
</comment>
<dbReference type="PANTHER" id="PTHR24291:SF50">
    <property type="entry name" value="BIFUNCTIONAL ALBAFLAVENONE MONOOXYGENASE_TERPENE SYNTHASE"/>
    <property type="match status" value="1"/>
</dbReference>
<proteinExistence type="inferred from homology"/>
<keyword evidence="2 7" id="KW-0349">Heme</keyword>
<dbReference type="Gene3D" id="1.10.630.10">
    <property type="entry name" value="Cytochrome P450"/>
    <property type="match status" value="1"/>
</dbReference>
<evidence type="ECO:0000256" key="7">
    <source>
        <dbReference type="PIRSR" id="PIRSR602401-1"/>
    </source>
</evidence>
<keyword evidence="10" id="KW-1185">Reference proteome</keyword>
<dbReference type="SUPFAM" id="SSF48264">
    <property type="entry name" value="Cytochrome P450"/>
    <property type="match status" value="1"/>
</dbReference>
<dbReference type="PROSITE" id="PS00086">
    <property type="entry name" value="CYTOCHROME_P450"/>
    <property type="match status" value="1"/>
</dbReference>
<evidence type="ECO:0000313" key="10">
    <source>
        <dbReference type="Proteomes" id="UP000474296"/>
    </source>
</evidence>
<evidence type="ECO:0000256" key="8">
    <source>
        <dbReference type="RuleBase" id="RU000461"/>
    </source>
</evidence>
<feature type="binding site" description="axial binding residue" evidence="7">
    <location>
        <position position="392"/>
    </location>
    <ligand>
        <name>heme</name>
        <dbReference type="ChEBI" id="CHEBI:30413"/>
    </ligand>
    <ligandPart>
        <name>Fe</name>
        <dbReference type="ChEBI" id="CHEBI:18248"/>
    </ligandPart>
</feature>
<dbReference type="Pfam" id="PF00067">
    <property type="entry name" value="p450"/>
    <property type="match status" value="1"/>
</dbReference>
<evidence type="ECO:0000313" key="9">
    <source>
        <dbReference type="EMBL" id="NER18114.1"/>
    </source>
</evidence>
<comment type="cofactor">
    <cofactor evidence="7">
        <name>heme</name>
        <dbReference type="ChEBI" id="CHEBI:30413"/>
    </cofactor>
</comment>
<dbReference type="InterPro" id="IPR002401">
    <property type="entry name" value="Cyt_P450_E_grp-I"/>
</dbReference>
<dbReference type="InterPro" id="IPR001128">
    <property type="entry name" value="Cyt_P450"/>
</dbReference>
<organism evidence="9 10">
    <name type="scientific">Spongiivirga citrea</name>
    <dbReference type="NCBI Taxonomy" id="1481457"/>
    <lineage>
        <taxon>Bacteria</taxon>
        <taxon>Pseudomonadati</taxon>
        <taxon>Bacteroidota</taxon>
        <taxon>Flavobacteriia</taxon>
        <taxon>Flavobacteriales</taxon>
        <taxon>Flavobacteriaceae</taxon>
        <taxon>Spongiivirga</taxon>
    </lineage>
</organism>
<evidence type="ECO:0000256" key="3">
    <source>
        <dbReference type="ARBA" id="ARBA00022723"/>
    </source>
</evidence>
<evidence type="ECO:0000256" key="6">
    <source>
        <dbReference type="ARBA" id="ARBA00023033"/>
    </source>
</evidence>
<dbReference type="PRINTS" id="PR00463">
    <property type="entry name" value="EP450I"/>
</dbReference>
<dbReference type="Proteomes" id="UP000474296">
    <property type="component" value="Unassembled WGS sequence"/>
</dbReference>
<dbReference type="GO" id="GO:0016705">
    <property type="term" value="F:oxidoreductase activity, acting on paired donors, with incorporation or reduction of molecular oxygen"/>
    <property type="evidence" value="ECO:0007669"/>
    <property type="project" value="InterPro"/>
</dbReference>
<evidence type="ECO:0000256" key="2">
    <source>
        <dbReference type="ARBA" id="ARBA00022617"/>
    </source>
</evidence>
<dbReference type="InterPro" id="IPR017972">
    <property type="entry name" value="Cyt_P450_CS"/>
</dbReference>
<keyword evidence="6 8" id="KW-0503">Monooxygenase</keyword>
<dbReference type="EMBL" id="JAABOQ010000005">
    <property type="protein sequence ID" value="NER18114.1"/>
    <property type="molecule type" value="Genomic_DNA"/>
</dbReference>
<keyword evidence="4 8" id="KW-0560">Oxidoreductase</keyword>
<evidence type="ECO:0000256" key="4">
    <source>
        <dbReference type="ARBA" id="ARBA00023002"/>
    </source>
</evidence>
<protein>
    <submittedName>
        <fullName evidence="9">Cytochrome P450</fullName>
    </submittedName>
</protein>
<keyword evidence="5 7" id="KW-0408">Iron</keyword>